<feature type="domain" description="ATP-dependent helicase C-terminal" evidence="1">
    <location>
        <begin position="1"/>
        <end position="82"/>
    </location>
</feature>
<dbReference type="GO" id="GO:0003676">
    <property type="term" value="F:nucleic acid binding"/>
    <property type="evidence" value="ECO:0007669"/>
    <property type="project" value="InterPro"/>
</dbReference>
<dbReference type="GO" id="GO:0016818">
    <property type="term" value="F:hydrolase activity, acting on acid anhydrides, in phosphorus-containing anhydrides"/>
    <property type="evidence" value="ECO:0007669"/>
    <property type="project" value="InterPro"/>
</dbReference>
<dbReference type="AlphaFoldDB" id="A0A699YA00"/>
<dbReference type="PANTHER" id="PTHR11472">
    <property type="entry name" value="DNA REPAIR DEAD HELICASE RAD3/XP-D SUBFAMILY MEMBER"/>
    <property type="match status" value="1"/>
</dbReference>
<dbReference type="Proteomes" id="UP000485058">
    <property type="component" value="Unassembled WGS sequence"/>
</dbReference>
<reference evidence="2 3" key="1">
    <citation type="submission" date="2020-02" db="EMBL/GenBank/DDBJ databases">
        <title>Draft genome sequence of Haematococcus lacustris strain NIES-144.</title>
        <authorList>
            <person name="Morimoto D."/>
            <person name="Nakagawa S."/>
            <person name="Yoshida T."/>
            <person name="Sawayama S."/>
        </authorList>
    </citation>
    <scope>NUCLEOTIDE SEQUENCE [LARGE SCALE GENOMIC DNA]</scope>
    <source>
        <strain evidence="2 3">NIES-144</strain>
    </source>
</reference>
<keyword evidence="2" id="KW-0547">Nucleotide-binding</keyword>
<dbReference type="EMBL" id="BLLF01000025">
    <property type="protein sequence ID" value="GFH06161.1"/>
    <property type="molecule type" value="Genomic_DNA"/>
</dbReference>
<dbReference type="GO" id="GO:0005524">
    <property type="term" value="F:ATP binding"/>
    <property type="evidence" value="ECO:0007669"/>
    <property type="project" value="UniProtKB-KW"/>
</dbReference>
<dbReference type="GO" id="GO:0006289">
    <property type="term" value="P:nucleotide-excision repair"/>
    <property type="evidence" value="ECO:0007669"/>
    <property type="project" value="TreeGrafter"/>
</dbReference>
<dbReference type="InterPro" id="IPR045028">
    <property type="entry name" value="DinG/Rad3-like"/>
</dbReference>
<dbReference type="GO" id="GO:1990918">
    <property type="term" value="P:double-strand break repair involved in meiotic recombination"/>
    <property type="evidence" value="ECO:0007669"/>
    <property type="project" value="TreeGrafter"/>
</dbReference>
<gene>
    <name evidence="2" type="ORF">HaLaN_00744</name>
</gene>
<keyword evidence="3" id="KW-1185">Reference proteome</keyword>
<dbReference type="PANTHER" id="PTHR11472:SF47">
    <property type="entry name" value="FANCONI ANEMIA GROUP J PROTEIN"/>
    <property type="match status" value="1"/>
</dbReference>
<evidence type="ECO:0000313" key="2">
    <source>
        <dbReference type="EMBL" id="GFH06161.1"/>
    </source>
</evidence>
<keyword evidence="2" id="KW-0347">Helicase</keyword>
<sequence length="82" mass="8704">ATGVWQGLSAVKEVVVEPREAGKAFEQAMLHYKKVVDEGRGALLLAVCRGKASEGIDFADAHARGVVIVGIPYPALKDTRVS</sequence>
<name>A0A699YA00_HAELA</name>
<dbReference type="InterPro" id="IPR027417">
    <property type="entry name" value="P-loop_NTPase"/>
</dbReference>
<organism evidence="2 3">
    <name type="scientific">Haematococcus lacustris</name>
    <name type="common">Green alga</name>
    <name type="synonym">Haematococcus pluvialis</name>
    <dbReference type="NCBI Taxonomy" id="44745"/>
    <lineage>
        <taxon>Eukaryota</taxon>
        <taxon>Viridiplantae</taxon>
        <taxon>Chlorophyta</taxon>
        <taxon>core chlorophytes</taxon>
        <taxon>Chlorophyceae</taxon>
        <taxon>CS clade</taxon>
        <taxon>Chlamydomonadales</taxon>
        <taxon>Haematococcaceae</taxon>
        <taxon>Haematococcus</taxon>
    </lineage>
</organism>
<dbReference type="Pfam" id="PF13307">
    <property type="entry name" value="Helicase_C_2"/>
    <property type="match status" value="1"/>
</dbReference>
<dbReference type="GO" id="GO:0003678">
    <property type="term" value="F:DNA helicase activity"/>
    <property type="evidence" value="ECO:0007669"/>
    <property type="project" value="TreeGrafter"/>
</dbReference>
<evidence type="ECO:0000259" key="1">
    <source>
        <dbReference type="SMART" id="SM00491"/>
    </source>
</evidence>
<dbReference type="SMART" id="SM00491">
    <property type="entry name" value="HELICc2"/>
    <property type="match status" value="1"/>
</dbReference>
<comment type="caution">
    <text evidence="2">The sequence shown here is derived from an EMBL/GenBank/DDBJ whole genome shotgun (WGS) entry which is preliminary data.</text>
</comment>
<dbReference type="GO" id="GO:0005634">
    <property type="term" value="C:nucleus"/>
    <property type="evidence" value="ECO:0007669"/>
    <property type="project" value="TreeGrafter"/>
</dbReference>
<feature type="non-terminal residue" evidence="2">
    <location>
        <position position="1"/>
    </location>
</feature>
<keyword evidence="2" id="KW-0378">Hydrolase</keyword>
<protein>
    <submittedName>
        <fullName evidence="2">Helicase ATP-binding domain-containing protein</fullName>
    </submittedName>
</protein>
<dbReference type="InterPro" id="IPR006555">
    <property type="entry name" value="ATP-dep_Helicase_C"/>
</dbReference>
<proteinExistence type="predicted"/>
<accession>A0A699YA00</accession>
<keyword evidence="2" id="KW-0067">ATP-binding</keyword>
<evidence type="ECO:0000313" key="3">
    <source>
        <dbReference type="Proteomes" id="UP000485058"/>
    </source>
</evidence>
<dbReference type="Gene3D" id="3.40.50.300">
    <property type="entry name" value="P-loop containing nucleotide triphosphate hydrolases"/>
    <property type="match status" value="1"/>
</dbReference>